<protein>
    <submittedName>
        <fullName evidence="2">Uncharacterized protein</fullName>
    </submittedName>
</protein>
<reference evidence="2 3" key="1">
    <citation type="submission" date="2015-07" db="EMBL/GenBank/DDBJ databases">
        <title>Genome sequencing of Kibdelosporangium phytohabitans.</title>
        <authorList>
            <person name="Qin S."/>
            <person name="Xing K."/>
        </authorList>
    </citation>
    <scope>NUCLEOTIDE SEQUENCE [LARGE SCALE GENOMIC DNA]</scope>
    <source>
        <strain evidence="2 3">KLBMP1111</strain>
    </source>
</reference>
<gene>
    <name evidence="2" type="ORF">AOZ06_16380</name>
</gene>
<name>A0A0N9HY79_9PSEU</name>
<dbReference type="NCBIfam" id="NF033521">
    <property type="entry name" value="lasso_leader_L3"/>
    <property type="match status" value="1"/>
</dbReference>
<dbReference type="EMBL" id="CP012752">
    <property type="protein sequence ID" value="ALG08274.1"/>
    <property type="molecule type" value="Genomic_DNA"/>
</dbReference>
<sequence length="77" mass="8508">MTNSQMDTYLYGSPQTRPAFRRKPATARTPCPEADEVGSKSPEYVKPVLRQVGGFATLTRGLLGRRGDSRNRLRPAA</sequence>
<dbReference type="Proteomes" id="UP000063699">
    <property type="component" value="Chromosome"/>
</dbReference>
<dbReference type="KEGG" id="kphy:AOZ06_16380"/>
<dbReference type="AlphaFoldDB" id="A0A0N9HY79"/>
<proteinExistence type="predicted"/>
<evidence type="ECO:0000313" key="3">
    <source>
        <dbReference type="Proteomes" id="UP000063699"/>
    </source>
</evidence>
<feature type="region of interest" description="Disordered" evidence="1">
    <location>
        <begin position="1"/>
        <end position="39"/>
    </location>
</feature>
<accession>A0A0N9HY79</accession>
<organism evidence="2 3">
    <name type="scientific">Kibdelosporangium phytohabitans</name>
    <dbReference type="NCBI Taxonomy" id="860235"/>
    <lineage>
        <taxon>Bacteria</taxon>
        <taxon>Bacillati</taxon>
        <taxon>Actinomycetota</taxon>
        <taxon>Actinomycetes</taxon>
        <taxon>Pseudonocardiales</taxon>
        <taxon>Pseudonocardiaceae</taxon>
        <taxon>Kibdelosporangium</taxon>
    </lineage>
</organism>
<evidence type="ECO:0000313" key="2">
    <source>
        <dbReference type="EMBL" id="ALG08274.1"/>
    </source>
</evidence>
<keyword evidence="3" id="KW-1185">Reference proteome</keyword>
<evidence type="ECO:0000256" key="1">
    <source>
        <dbReference type="SAM" id="MobiDB-lite"/>
    </source>
</evidence>